<evidence type="ECO:0000256" key="1">
    <source>
        <dbReference type="ARBA" id="ARBA00022741"/>
    </source>
</evidence>
<dbReference type="InterPro" id="IPR050534">
    <property type="entry name" value="Coronavir_polyprotein_1ab"/>
</dbReference>
<dbReference type="EMBL" id="JAEPRB010000307">
    <property type="protein sequence ID" value="KAG2217331.1"/>
    <property type="molecule type" value="Genomic_DNA"/>
</dbReference>
<reference evidence="7 8" key="1">
    <citation type="submission" date="2020-12" db="EMBL/GenBank/DDBJ databases">
        <title>Metabolic potential, ecology and presence of endohyphal bacteria is reflected in genomic diversity of Mucoromycotina.</title>
        <authorList>
            <person name="Muszewska A."/>
            <person name="Okrasinska A."/>
            <person name="Steczkiewicz K."/>
            <person name="Drgas O."/>
            <person name="Orlowska M."/>
            <person name="Perlinska-Lenart U."/>
            <person name="Aleksandrzak-Piekarczyk T."/>
            <person name="Szatraj K."/>
            <person name="Zielenkiewicz U."/>
            <person name="Pilsyk S."/>
            <person name="Malc E."/>
            <person name="Mieczkowski P."/>
            <person name="Kruszewska J.S."/>
            <person name="Biernat P."/>
            <person name="Pawlowska J."/>
        </authorList>
    </citation>
    <scope>NUCLEOTIDE SEQUENCE [LARGE SCALE GENOMIC DNA]</scope>
    <source>
        <strain evidence="7 8">CBS 142.35</strain>
    </source>
</reference>
<feature type="domain" description="DNA2/NAM7 helicase-like C-terminal" evidence="6">
    <location>
        <begin position="1143"/>
        <end position="1339"/>
    </location>
</feature>
<evidence type="ECO:0000256" key="4">
    <source>
        <dbReference type="ARBA" id="ARBA00022840"/>
    </source>
</evidence>
<comment type="caution">
    <text evidence="7">The sequence shown here is derived from an EMBL/GenBank/DDBJ whole genome shotgun (WGS) entry which is preliminary data.</text>
</comment>
<name>A0A8H7RUB8_9FUNG</name>
<evidence type="ECO:0000256" key="5">
    <source>
        <dbReference type="SAM" id="MobiDB-lite"/>
    </source>
</evidence>
<dbReference type="GO" id="GO:0043139">
    <property type="term" value="F:5'-3' DNA helicase activity"/>
    <property type="evidence" value="ECO:0007669"/>
    <property type="project" value="TreeGrafter"/>
</dbReference>
<dbReference type="GO" id="GO:0016787">
    <property type="term" value="F:hydrolase activity"/>
    <property type="evidence" value="ECO:0007669"/>
    <property type="project" value="UniProtKB-KW"/>
</dbReference>
<evidence type="ECO:0000313" key="8">
    <source>
        <dbReference type="Proteomes" id="UP000646827"/>
    </source>
</evidence>
<dbReference type="OrthoDB" id="6513042at2759"/>
<keyword evidence="1" id="KW-0547">Nucleotide-binding</keyword>
<protein>
    <recommendedName>
        <fullName evidence="6">DNA2/NAM7 helicase-like C-terminal domain-containing protein</fullName>
    </recommendedName>
</protein>
<feature type="region of interest" description="Disordered" evidence="5">
    <location>
        <begin position="855"/>
        <end position="882"/>
    </location>
</feature>
<keyword evidence="4" id="KW-0067">ATP-binding</keyword>
<dbReference type="Pfam" id="PF13087">
    <property type="entry name" value="AAA_12"/>
    <property type="match status" value="1"/>
</dbReference>
<dbReference type="InterPro" id="IPR011604">
    <property type="entry name" value="PDDEXK-like_dom_sf"/>
</dbReference>
<dbReference type="InterPro" id="IPR027417">
    <property type="entry name" value="P-loop_NTPase"/>
</dbReference>
<dbReference type="Gene3D" id="3.90.320.10">
    <property type="match status" value="1"/>
</dbReference>
<dbReference type="SUPFAM" id="SSF52540">
    <property type="entry name" value="P-loop containing nucleoside triphosphate hydrolases"/>
    <property type="match status" value="1"/>
</dbReference>
<dbReference type="PANTHER" id="PTHR43788">
    <property type="entry name" value="DNA2/NAM7 HELICASE FAMILY MEMBER"/>
    <property type="match status" value="1"/>
</dbReference>
<dbReference type="InterPro" id="IPR041679">
    <property type="entry name" value="DNA2/NAM7-like_C"/>
</dbReference>
<evidence type="ECO:0000256" key="3">
    <source>
        <dbReference type="ARBA" id="ARBA00022806"/>
    </source>
</evidence>
<feature type="region of interest" description="Disordered" evidence="5">
    <location>
        <begin position="1"/>
        <end position="28"/>
    </location>
</feature>
<dbReference type="Proteomes" id="UP000646827">
    <property type="component" value="Unassembled WGS sequence"/>
</dbReference>
<gene>
    <name evidence="7" type="ORF">INT45_010780</name>
</gene>
<keyword evidence="3" id="KW-0347">Helicase</keyword>
<proteinExistence type="predicted"/>
<dbReference type="InterPro" id="IPR047187">
    <property type="entry name" value="SF1_C_Upf1"/>
</dbReference>
<keyword evidence="8" id="KW-1185">Reference proteome</keyword>
<dbReference type="CDD" id="cd18808">
    <property type="entry name" value="SF1_C_Upf1"/>
    <property type="match status" value="1"/>
</dbReference>
<dbReference type="Gene3D" id="3.40.50.300">
    <property type="entry name" value="P-loop containing nucleotide triphosphate hydrolases"/>
    <property type="match status" value="2"/>
</dbReference>
<sequence length="1387" mass="158371">MTAPEVFQHKDADNEPVTESTCEQQNKEKKQQWPKISVSKLATSFYYHCEKHVKLTTLAAVKVSKDDNNATQQHPIDAITQAHLKRGDDFEIKLLNDLGSKLVDHTHTPTSRSRQILREAKVGQILYQLSFEMPEGFYASLSTTHKSSSCYRLSRFIPDFLWIRENPSTKARTIFVIDAKSSRQMGSYHQFQVASYAYLLEYLTKDIRNLEIDPVGGVWLPSNPKEPETFRIDLMMPKMNFFYTVELPAIIMADNPSWLYNGKCKTCNYTDICRRDAYGTPGAAAYMTDYKVKALKKNYKTNMTRSNPNNSVDDDDDKGVMEELTSRLKVLNTGGENSSDIEDLTNQMMSVKIKDHRIPVPEWMLNPEFLPYIDAYKTKKPQFRGNYTVSLAEKTDHHIFISFAYDPTYRSICAYTIRVYTEDGTILKDMDCVGSVIFQSRLLSHYKRLAISLVNDLVRVLTFMENNKSCCTLYVANNQAKLQLRKCLLEIASIKENKEEQYTDDDKITQKAMNCLLVLFQDTQLLTIPGVSDFPTEFEQVTVPRLVDLEQIVQENIALGVPGFYTLADMLGWMCNDTGTTLIDKKIKKEKDENQNENNIDDIDKNYLLLDEAGLYDRWLAQDNISAHLFTHTHHLKNILDQYRGLATKYREDTLTNIYCLKNTSFIWHTIQPFKSRLLGQLSFFKKLECISGCENARSERLHDLGSAYGKTSLRIAFQRYEVIPNPGKKDTWLAWFDVMPGKFTTLAALRIQMDSLVRNGLKEYLVVNDTRQGILESIQFPDLLYRNKLRVDTVVTANVDRVSDDGLSVALTGFFKPLDLKKNKCYRIYRRFIDFNIDKILDALLQIDQQDETSPFEHMMRDPNSWAEGGQDEGSEGSEGLLSSEARATALELRDNFSMSPSQKDISASIINKRLQIVWGPPGSGKTEFLALFINWYITHLHDHKSGKPFIIGVTAFTRHAIINLLKRIALVRARHKRSNTTTEKSDLSFDIVAMESASNTDAVDGLSDAVRCKADQIGKHLPKKGAAVVGGTVWDWHKVQKKPKLNLSCDIMIIDESSQLLVPDAAIAINCLDASKGRLIIAGDHMQLGPILQNTYPKLPSTEPLLFGSIQQCLMRTESNEAISPQEFLLQKGAKRDFGPNTIQLKDNWRMNDELNSFFQQIYGNDLAAHYPNLCLKYDWTRVTPNQRLNTIRAALDPKKALTVVNVKFTNKNDDQDETTEKEASIIADMVETHLSARVNNKQDDNDDETVKIMIVTPHHRQRVAVEHAIFLRGGNSLCDKVKVNTVEKMQGQECELVLACFTFNEITRTKVDFLLDFKRWNVTVSRARCKIIIVTTDDILALPNRQSNHGLDLFEKRENTEGWGFICMVQQWAKQSDAIIDWKI</sequence>
<evidence type="ECO:0000313" key="7">
    <source>
        <dbReference type="EMBL" id="KAG2217331.1"/>
    </source>
</evidence>
<evidence type="ECO:0000256" key="2">
    <source>
        <dbReference type="ARBA" id="ARBA00022801"/>
    </source>
</evidence>
<organism evidence="7 8">
    <name type="scientific">Circinella minor</name>
    <dbReference type="NCBI Taxonomy" id="1195481"/>
    <lineage>
        <taxon>Eukaryota</taxon>
        <taxon>Fungi</taxon>
        <taxon>Fungi incertae sedis</taxon>
        <taxon>Mucoromycota</taxon>
        <taxon>Mucoromycotina</taxon>
        <taxon>Mucoromycetes</taxon>
        <taxon>Mucorales</taxon>
        <taxon>Lichtheimiaceae</taxon>
        <taxon>Circinella</taxon>
    </lineage>
</organism>
<accession>A0A8H7RUB8</accession>
<keyword evidence="2" id="KW-0378">Hydrolase</keyword>
<evidence type="ECO:0000259" key="6">
    <source>
        <dbReference type="Pfam" id="PF13087"/>
    </source>
</evidence>
<dbReference type="Pfam" id="PF13245">
    <property type="entry name" value="AAA_19"/>
    <property type="match status" value="1"/>
</dbReference>
<dbReference type="GO" id="GO:0005524">
    <property type="term" value="F:ATP binding"/>
    <property type="evidence" value="ECO:0007669"/>
    <property type="project" value="UniProtKB-KW"/>
</dbReference>
<dbReference type="PANTHER" id="PTHR43788:SF8">
    <property type="entry name" value="DNA-BINDING PROTEIN SMUBP-2"/>
    <property type="match status" value="1"/>
</dbReference>